<sequence>MSGLSEAQFERTFQIITERITFVDEILLSDKDIQKALHLVNDIDEEDALFVALANHLKSKLWTGDKKLIKGLKEKGYNKTLSTEELYQLFLKKELQEKLRRKNR</sequence>
<dbReference type="SUPFAM" id="SSF88723">
    <property type="entry name" value="PIN domain-like"/>
    <property type="match status" value="1"/>
</dbReference>
<evidence type="ECO:0000259" key="1">
    <source>
        <dbReference type="Pfam" id="PF10130"/>
    </source>
</evidence>
<dbReference type="RefSeq" id="WP_320004006.1">
    <property type="nucleotide sequence ID" value="NZ_JAUHJS010000003.1"/>
</dbReference>
<dbReference type="Proteomes" id="UP001168552">
    <property type="component" value="Unassembled WGS sequence"/>
</dbReference>
<protein>
    <submittedName>
        <fullName evidence="2">PIN domain-containing protein</fullName>
    </submittedName>
</protein>
<keyword evidence="3" id="KW-1185">Reference proteome</keyword>
<comment type="caution">
    <text evidence="2">The sequence shown here is derived from an EMBL/GenBank/DDBJ whole genome shotgun (WGS) entry which is preliminary data.</text>
</comment>
<evidence type="ECO:0000313" key="3">
    <source>
        <dbReference type="Proteomes" id="UP001168552"/>
    </source>
</evidence>
<organism evidence="2 3">
    <name type="scientific">Shiella aurantiaca</name>
    <dbReference type="NCBI Taxonomy" id="3058365"/>
    <lineage>
        <taxon>Bacteria</taxon>
        <taxon>Pseudomonadati</taxon>
        <taxon>Bacteroidota</taxon>
        <taxon>Cytophagia</taxon>
        <taxon>Cytophagales</taxon>
        <taxon>Shiellaceae</taxon>
        <taxon>Shiella</taxon>
    </lineage>
</organism>
<dbReference type="InterPro" id="IPR029060">
    <property type="entry name" value="PIN-like_dom_sf"/>
</dbReference>
<accession>A0ABT8F4H4</accession>
<dbReference type="InterPro" id="IPR002716">
    <property type="entry name" value="PIN_dom"/>
</dbReference>
<proteinExistence type="predicted"/>
<gene>
    <name evidence="2" type="ORF">QWY31_07660</name>
</gene>
<dbReference type="EMBL" id="JAUHJS010000003">
    <property type="protein sequence ID" value="MDN4165373.1"/>
    <property type="molecule type" value="Genomic_DNA"/>
</dbReference>
<dbReference type="Pfam" id="PF10130">
    <property type="entry name" value="PIN_2"/>
    <property type="match status" value="1"/>
</dbReference>
<evidence type="ECO:0000313" key="2">
    <source>
        <dbReference type="EMBL" id="MDN4165373.1"/>
    </source>
</evidence>
<name>A0ABT8F4H4_9BACT</name>
<dbReference type="Gene3D" id="3.40.50.1010">
    <property type="entry name" value="5'-nuclease"/>
    <property type="match status" value="1"/>
</dbReference>
<feature type="domain" description="PIN" evidence="1">
    <location>
        <begin position="2"/>
        <end position="77"/>
    </location>
</feature>
<reference evidence="2" key="1">
    <citation type="submission" date="2023-06" db="EMBL/GenBank/DDBJ databases">
        <title>Cytophagales bacterium Strain LB-30, isolated from soil.</title>
        <authorList>
            <person name="Liu B."/>
        </authorList>
    </citation>
    <scope>NUCLEOTIDE SEQUENCE</scope>
    <source>
        <strain evidence="2">LB-30</strain>
    </source>
</reference>